<evidence type="ECO:0008006" key="7">
    <source>
        <dbReference type="Google" id="ProtNLM"/>
    </source>
</evidence>
<dbReference type="GeneID" id="63738144"/>
<dbReference type="RefSeq" id="XP_040679631.1">
    <property type="nucleotide sequence ID" value="XM_040822488.1"/>
</dbReference>
<accession>A0A0B2X0E4</accession>
<dbReference type="EMBL" id="AZHE01000007">
    <property type="protein sequence ID" value="KHN98565.1"/>
    <property type="molecule type" value="Genomic_DNA"/>
</dbReference>
<dbReference type="HOGENOM" id="CLU_490082_0_0_1"/>
<dbReference type="InterPro" id="IPR029021">
    <property type="entry name" value="Prot-tyrosine_phosphatase-like"/>
</dbReference>
<keyword evidence="2" id="KW-0732">Signal</keyword>
<dbReference type="GO" id="GO:0016791">
    <property type="term" value="F:phosphatase activity"/>
    <property type="evidence" value="ECO:0007669"/>
    <property type="project" value="UniProtKB-ARBA"/>
</dbReference>
<feature type="domain" description="PLL-like beta propeller" evidence="4">
    <location>
        <begin position="274"/>
        <end position="541"/>
    </location>
</feature>
<organism evidence="5 6">
    <name type="scientific">Metarhizium album (strain ARSEF 1941)</name>
    <dbReference type="NCBI Taxonomy" id="1081103"/>
    <lineage>
        <taxon>Eukaryota</taxon>
        <taxon>Fungi</taxon>
        <taxon>Dikarya</taxon>
        <taxon>Ascomycota</taxon>
        <taxon>Pezizomycotina</taxon>
        <taxon>Sordariomycetes</taxon>
        <taxon>Hypocreomycetidae</taxon>
        <taxon>Hypocreales</taxon>
        <taxon>Clavicipitaceae</taxon>
        <taxon>Metarhizium</taxon>
    </lineage>
</organism>
<comment type="caution">
    <text evidence="5">The sequence shown here is derived from an EMBL/GenBank/DDBJ whole genome shotgun (WGS) entry which is preliminary data.</text>
</comment>
<keyword evidence="1" id="KW-0378">Hydrolase</keyword>
<protein>
    <recommendedName>
        <fullName evidence="7">Fucose-specific lectin</fullName>
    </recommendedName>
</protein>
<dbReference type="Gene3D" id="2.120.10.70">
    <property type="entry name" value="Fucose-specific lectin"/>
    <property type="match status" value="2"/>
</dbReference>
<evidence type="ECO:0000313" key="5">
    <source>
        <dbReference type="EMBL" id="KHN98565.1"/>
    </source>
</evidence>
<dbReference type="InterPro" id="IPR058502">
    <property type="entry name" value="PLL-like_beta-prop"/>
</dbReference>
<dbReference type="InterPro" id="IPR057023">
    <property type="entry name" value="PTP-SAK"/>
</dbReference>
<dbReference type="Pfam" id="PF22784">
    <property type="entry name" value="PTP-SAK"/>
    <property type="match status" value="1"/>
</dbReference>
<dbReference type="Pfam" id="PF26607">
    <property type="entry name" value="DUF8189"/>
    <property type="match status" value="1"/>
</dbReference>
<evidence type="ECO:0000256" key="2">
    <source>
        <dbReference type="SAM" id="SignalP"/>
    </source>
</evidence>
<dbReference type="STRING" id="1081103.A0A0B2X0E4"/>
<reference evidence="5 6" key="1">
    <citation type="journal article" date="2014" name="Proc. Natl. Acad. Sci. U.S.A.">
        <title>Trajectory and genomic determinants of fungal-pathogen speciation and host adaptation.</title>
        <authorList>
            <person name="Hu X."/>
            <person name="Xiao G."/>
            <person name="Zheng P."/>
            <person name="Shang Y."/>
            <person name="Su Y."/>
            <person name="Zhang X."/>
            <person name="Liu X."/>
            <person name="Zhan S."/>
            <person name="St Leger R.J."/>
            <person name="Wang C."/>
        </authorList>
    </citation>
    <scope>NUCLEOTIDE SEQUENCE [LARGE SCALE GENOMIC DNA]</scope>
    <source>
        <strain evidence="5 6">ARSEF 1941</strain>
    </source>
</reference>
<name>A0A0B2X0E4_METAS</name>
<proteinExistence type="predicted"/>
<dbReference type="SUPFAM" id="SSF52799">
    <property type="entry name" value="(Phosphotyrosine protein) phosphatases II"/>
    <property type="match status" value="1"/>
</dbReference>
<keyword evidence="6" id="KW-1185">Reference proteome</keyword>
<dbReference type="AlphaFoldDB" id="A0A0B2X0E4"/>
<evidence type="ECO:0000256" key="1">
    <source>
        <dbReference type="ARBA" id="ARBA00022801"/>
    </source>
</evidence>
<dbReference type="Proteomes" id="UP000030816">
    <property type="component" value="Unassembled WGS sequence"/>
</dbReference>
<evidence type="ECO:0000313" key="6">
    <source>
        <dbReference type="Proteomes" id="UP000030816"/>
    </source>
</evidence>
<sequence length="556" mass="61938">MAPSPRKALSSLVGLAVAVQGAVTGRSYTPECGGLQRLIRVQHNLTANERVFRASAPYYTSKDSDQHVTRTTMDCLRARGITLVISLNSKASDEYLRNTLTQQGLVYLPLPVEDFGAPTLDQLALAWALFVKHRNGTLVWCGYGHGRTGTLITFLQMSVQDELGQKPRWGAKDYKRNSVEMTVQNALLDEVQFRLRRGLRNNINASIPSTSTALVELRVKNGDFDGIDCPQVLHDAWTQSSKSSRKYKRTLPGEECKRAREMLLRHECGVDDFSRPAATLYSPGKSLVLSRNGQGNLVVRSWNRDRWSEGWSNYGGSLAGDPAVMLISNGDLRIYARSADNHLLASGIYNGKWIDWGDLGGDIAGSPSAIWLGAAGIRVYARGREGQLLERRYQGNQWHEWKNLGGYIFGDPSAVWLGAGAGIRVYARNGQGQLIEKSYQGKDWHDWKNLGGQISSSPAAISSNAENIRVYARNHADELVELSYEKRRWLKNWRNLGGEITGSPGAVLLGDGVRVYARSATGNLLERGYWHNKWQDWKNLGRNDCDGQKSELREEL</sequence>
<dbReference type="SUPFAM" id="SSF89372">
    <property type="entry name" value="Fucose-specific lectin"/>
    <property type="match status" value="2"/>
</dbReference>
<feature type="chain" id="PRO_5002078759" description="Fucose-specific lectin" evidence="2">
    <location>
        <begin position="25"/>
        <end position="556"/>
    </location>
</feature>
<dbReference type="OrthoDB" id="4934404at2759"/>
<gene>
    <name evidence="5" type="ORF">MAM_03689</name>
</gene>
<evidence type="ECO:0000259" key="4">
    <source>
        <dbReference type="Pfam" id="PF26607"/>
    </source>
</evidence>
<feature type="domain" description="Swiss Army Knife protein DSP-PTPase phosphatase" evidence="3">
    <location>
        <begin position="65"/>
        <end position="155"/>
    </location>
</feature>
<feature type="signal peptide" evidence="2">
    <location>
        <begin position="1"/>
        <end position="24"/>
    </location>
</feature>
<dbReference type="Gene3D" id="3.90.190.10">
    <property type="entry name" value="Protein tyrosine phosphatase superfamily"/>
    <property type="match status" value="1"/>
</dbReference>
<evidence type="ECO:0000259" key="3">
    <source>
        <dbReference type="Pfam" id="PF22784"/>
    </source>
</evidence>